<gene>
    <name evidence="1" type="ORF">Dasosvirus21_3</name>
</gene>
<proteinExistence type="predicted"/>
<reference evidence="1" key="1">
    <citation type="submission" date="2018-10" db="EMBL/GenBank/DDBJ databases">
        <title>Hidden diversity of soil giant viruses.</title>
        <authorList>
            <person name="Schulz F."/>
            <person name="Alteio L."/>
            <person name="Goudeau D."/>
            <person name="Ryan E.M."/>
            <person name="Malmstrom R.R."/>
            <person name="Blanchard J."/>
            <person name="Woyke T."/>
        </authorList>
    </citation>
    <scope>NUCLEOTIDE SEQUENCE</scope>
    <source>
        <strain evidence="1">DSV1</strain>
    </source>
</reference>
<name>A0A3G4ZRX7_9VIRU</name>
<evidence type="ECO:0000313" key="1">
    <source>
        <dbReference type="EMBL" id="AYV77657.1"/>
    </source>
</evidence>
<accession>A0A3G4ZRX7</accession>
<dbReference type="EMBL" id="MK072062">
    <property type="protein sequence ID" value="AYV77657.1"/>
    <property type="molecule type" value="Genomic_DNA"/>
</dbReference>
<sequence length="174" mass="20742">MERIVNITEHNKSENTMRKQIRMLENKIFNLLNINPIVKIATRHFRDVSLLQKLNCEIKSDKAIMFLTSNNYNELINMIGNDRDLDTMKVRQTLEEQYMLRTNNTLNDFSKLILARHNLAKRAGYTTYYKYINRGKFDNSETIKDLIITLDKQINLKTRKELEKIHKFCEANRN</sequence>
<protein>
    <recommendedName>
        <fullName evidence="2">Peptidase M3A/M3B catalytic domain-containing protein</fullName>
    </recommendedName>
</protein>
<evidence type="ECO:0008006" key="2">
    <source>
        <dbReference type="Google" id="ProtNLM"/>
    </source>
</evidence>
<organism evidence="1">
    <name type="scientific">Dasosvirus sp</name>
    <dbReference type="NCBI Taxonomy" id="2487764"/>
    <lineage>
        <taxon>Viruses</taxon>
        <taxon>Varidnaviria</taxon>
        <taxon>Bamfordvirae</taxon>
        <taxon>Nucleocytoviricota</taxon>
        <taxon>Megaviricetes</taxon>
        <taxon>Imitervirales</taxon>
        <taxon>Mimiviridae</taxon>
        <taxon>Klosneuvirinae</taxon>
    </lineage>
</organism>